<feature type="region of interest" description="Disordered" evidence="1">
    <location>
        <begin position="257"/>
        <end position="293"/>
    </location>
</feature>
<dbReference type="SMART" id="SM00228">
    <property type="entry name" value="PDZ"/>
    <property type="match status" value="2"/>
</dbReference>
<proteinExistence type="predicted"/>
<dbReference type="InterPro" id="IPR001478">
    <property type="entry name" value="PDZ"/>
</dbReference>
<feature type="domain" description="PDZ" evidence="2">
    <location>
        <begin position="36"/>
        <end position="113"/>
    </location>
</feature>
<feature type="region of interest" description="Disordered" evidence="1">
    <location>
        <begin position="306"/>
        <end position="327"/>
    </location>
</feature>
<accession>A0ABR1CH02</accession>
<name>A0ABR1CH02_NECAM</name>
<dbReference type="PANTHER" id="PTHR31327:SF7">
    <property type="entry name" value="PDZ DOMAIN-CONTAINING PROTEIN"/>
    <property type="match status" value="1"/>
</dbReference>
<dbReference type="EMBL" id="JAVFWL010000002">
    <property type="protein sequence ID" value="KAK6737365.1"/>
    <property type="molecule type" value="Genomic_DNA"/>
</dbReference>
<comment type="caution">
    <text evidence="3">The sequence shown here is derived from an EMBL/GenBank/DDBJ whole genome shotgun (WGS) entry which is preliminary data.</text>
</comment>
<protein>
    <recommendedName>
        <fullName evidence="2">PDZ domain-containing protein</fullName>
    </recommendedName>
</protein>
<evidence type="ECO:0000313" key="3">
    <source>
        <dbReference type="EMBL" id="KAK6737365.1"/>
    </source>
</evidence>
<dbReference type="InterPro" id="IPR036034">
    <property type="entry name" value="PDZ_sf"/>
</dbReference>
<dbReference type="PANTHER" id="PTHR31327">
    <property type="entry name" value="SPERM MEIOSIS PDZ DOMAIN CONTAINING PROTEINS-RELATED"/>
    <property type="match status" value="1"/>
</dbReference>
<dbReference type="InterPro" id="IPR040264">
    <property type="entry name" value="T15H9.4-like"/>
</dbReference>
<sequence>MSKSSQKSSVDSKLAEKKVYCALRGKTVSKNCYEVLPLGVELSQGQSLGLIIKKDTVIGVKWNSPCLGIVRTGDILYSINKEIFSEDGSKNKEILSKITQSSGTFTVQVIRFKRRPTMRPIIPRGYKPVEGYEYEWTMLYLMRGMSLGLDVRLIDGKVYVANIMPDSIASMSLLIGECIVDVEGELITSIPQLTTAMVKAMDKNGLARLLVEAPGNDMLRNMLRAKIAAAVGVPDIKDLPLPSETKPWTEKGLAALKENEPKSIYKSPQRAEKDKKDDAGTTEEKRSAHFNEKTVELSYYDDLQTSLMVKVPPPRTSTDNQPEAKIQ</sequence>
<gene>
    <name evidence="3" type="primary">Necator_chrII.g7625</name>
    <name evidence="3" type="ORF">RB195_019831</name>
</gene>
<evidence type="ECO:0000259" key="2">
    <source>
        <dbReference type="SMART" id="SM00228"/>
    </source>
</evidence>
<dbReference type="SUPFAM" id="SSF50156">
    <property type="entry name" value="PDZ domain-like"/>
    <property type="match status" value="1"/>
</dbReference>
<evidence type="ECO:0000256" key="1">
    <source>
        <dbReference type="SAM" id="MobiDB-lite"/>
    </source>
</evidence>
<keyword evidence="4" id="KW-1185">Reference proteome</keyword>
<organism evidence="3 4">
    <name type="scientific">Necator americanus</name>
    <name type="common">Human hookworm</name>
    <dbReference type="NCBI Taxonomy" id="51031"/>
    <lineage>
        <taxon>Eukaryota</taxon>
        <taxon>Metazoa</taxon>
        <taxon>Ecdysozoa</taxon>
        <taxon>Nematoda</taxon>
        <taxon>Chromadorea</taxon>
        <taxon>Rhabditida</taxon>
        <taxon>Rhabditina</taxon>
        <taxon>Rhabditomorpha</taxon>
        <taxon>Strongyloidea</taxon>
        <taxon>Ancylostomatidae</taxon>
        <taxon>Bunostominae</taxon>
        <taxon>Necator</taxon>
    </lineage>
</organism>
<reference evidence="3 4" key="1">
    <citation type="submission" date="2023-08" db="EMBL/GenBank/DDBJ databases">
        <title>A Necator americanus chromosomal reference genome.</title>
        <authorList>
            <person name="Ilik V."/>
            <person name="Petrzelkova K.J."/>
            <person name="Pardy F."/>
            <person name="Fuh T."/>
            <person name="Niatou-Singa F.S."/>
            <person name="Gouil Q."/>
            <person name="Baker L."/>
            <person name="Ritchie M.E."/>
            <person name="Jex A.R."/>
            <person name="Gazzola D."/>
            <person name="Li H."/>
            <person name="Toshio Fujiwara R."/>
            <person name="Zhan B."/>
            <person name="Aroian R.V."/>
            <person name="Pafco B."/>
            <person name="Schwarz E.M."/>
        </authorList>
    </citation>
    <scope>NUCLEOTIDE SEQUENCE [LARGE SCALE GENOMIC DNA]</scope>
    <source>
        <strain evidence="3 4">Aroian</strain>
        <tissue evidence="3">Whole animal</tissue>
    </source>
</reference>
<feature type="domain" description="PDZ" evidence="2">
    <location>
        <begin position="147"/>
        <end position="215"/>
    </location>
</feature>
<dbReference type="Proteomes" id="UP001303046">
    <property type="component" value="Unassembled WGS sequence"/>
</dbReference>
<evidence type="ECO:0000313" key="4">
    <source>
        <dbReference type="Proteomes" id="UP001303046"/>
    </source>
</evidence>